<dbReference type="PRINTS" id="PR01590">
    <property type="entry name" value="HTHFIS"/>
</dbReference>
<sequence length="619" mass="66269">MPSPCATPGQGEPVQTARRRFFEEGHAPDGLVAAPILRSWQRCAEQGLEAARRPPAEPIATHHLREHHDRADLLRRLARPEIETLYSDAASTESVVILADASGLILDLVGSLDFADRASQVALRPGVSWSEASMGTNAIGTAFVEGRPIAVHGAEHFFEPHRILSCAAAPILDPRGALLGVLDLSGHAAVRPLHALGLVRLAVEQIEHRLFDHGFDHCLMLRFHTDAALLGTAQEGVLAFDGETLVAANRAAVRALGLDWPGLTRLRLPDLFPQARLSADPTGWQAASGLALVGRAVKPVTPQRSRPLAAPPKPAADPGPLLSADVQADAARAVRLLAVGIPVLVQGETGAGKEVFARRVHGESDRADRPFVAVNCAALPETLIESELFGYEEGAFTGARRKGHRGLLRQADGGVLFLDEIGDMPLVLQARLLRVLQDRAVQPLGGDTPIPIDFALICATHRPLAALVAEGRFRQDLFFRIAQYTVDLPPLRRLPDRAGLVRDLWHRLQSAPRVELAPETAACLAAYDWPGNYRQLLGVLRALLALAEPGGRVQPGDLPAFLRPNAAATLDAAEAPSLATITDGAIRAALDAAGGNRSRAAQALGIDRSTLYRRLRRGG</sequence>
<accession>A0A255XKV4</accession>
<evidence type="ECO:0000256" key="3">
    <source>
        <dbReference type="ARBA" id="ARBA00023012"/>
    </source>
</evidence>
<dbReference type="InterPro" id="IPR003018">
    <property type="entry name" value="GAF"/>
</dbReference>
<dbReference type="SUPFAM" id="SSF55781">
    <property type="entry name" value="GAF domain-like"/>
    <property type="match status" value="1"/>
</dbReference>
<dbReference type="Pfam" id="PF01590">
    <property type="entry name" value="GAF"/>
    <property type="match status" value="1"/>
</dbReference>
<evidence type="ECO:0000313" key="10">
    <source>
        <dbReference type="Proteomes" id="UP000216361"/>
    </source>
</evidence>
<dbReference type="InterPro" id="IPR029016">
    <property type="entry name" value="GAF-like_dom_sf"/>
</dbReference>
<dbReference type="Gene3D" id="1.10.10.60">
    <property type="entry name" value="Homeodomain-like"/>
    <property type="match status" value="1"/>
</dbReference>
<keyword evidence="6" id="KW-0010">Activator</keyword>
<evidence type="ECO:0000256" key="5">
    <source>
        <dbReference type="ARBA" id="ARBA00023125"/>
    </source>
</evidence>
<dbReference type="Proteomes" id="UP000216361">
    <property type="component" value="Unassembled WGS sequence"/>
</dbReference>
<keyword evidence="3" id="KW-0902">Two-component regulatory system</keyword>
<dbReference type="GO" id="GO:0006355">
    <property type="term" value="P:regulation of DNA-templated transcription"/>
    <property type="evidence" value="ECO:0007669"/>
    <property type="project" value="InterPro"/>
</dbReference>
<dbReference type="Gene3D" id="3.40.50.300">
    <property type="entry name" value="P-loop containing nucleotide triphosphate hydrolases"/>
    <property type="match status" value="1"/>
</dbReference>
<dbReference type="SUPFAM" id="SSF52540">
    <property type="entry name" value="P-loop containing nucleoside triphosphate hydrolases"/>
    <property type="match status" value="1"/>
</dbReference>
<dbReference type="CDD" id="cd00009">
    <property type="entry name" value="AAA"/>
    <property type="match status" value="1"/>
</dbReference>
<dbReference type="SMART" id="SM00382">
    <property type="entry name" value="AAA"/>
    <property type="match status" value="1"/>
</dbReference>
<dbReference type="InterPro" id="IPR002078">
    <property type="entry name" value="Sigma_54_int"/>
</dbReference>
<organism evidence="9 10">
    <name type="scientific">Elstera cyanobacteriorum</name>
    <dbReference type="NCBI Taxonomy" id="2022747"/>
    <lineage>
        <taxon>Bacteria</taxon>
        <taxon>Pseudomonadati</taxon>
        <taxon>Pseudomonadota</taxon>
        <taxon>Alphaproteobacteria</taxon>
        <taxon>Rhodospirillales</taxon>
        <taxon>Rhodospirillaceae</taxon>
        <taxon>Elstera</taxon>
    </lineage>
</organism>
<dbReference type="InterPro" id="IPR058031">
    <property type="entry name" value="AAA_lid_NorR"/>
</dbReference>
<evidence type="ECO:0000256" key="1">
    <source>
        <dbReference type="ARBA" id="ARBA00022741"/>
    </source>
</evidence>
<dbReference type="InterPro" id="IPR025662">
    <property type="entry name" value="Sigma_54_int_dom_ATP-bd_1"/>
</dbReference>
<proteinExistence type="predicted"/>
<dbReference type="RefSeq" id="WP_094410641.1">
    <property type="nucleotide sequence ID" value="NZ_BMJZ01000002.1"/>
</dbReference>
<keyword evidence="2" id="KW-0067">ATP-binding</keyword>
<dbReference type="InterPro" id="IPR002197">
    <property type="entry name" value="HTH_Fis"/>
</dbReference>
<dbReference type="AlphaFoldDB" id="A0A255XKV4"/>
<dbReference type="GO" id="GO:0000160">
    <property type="term" value="P:phosphorelay signal transduction system"/>
    <property type="evidence" value="ECO:0007669"/>
    <property type="project" value="UniProtKB-KW"/>
</dbReference>
<feature type="domain" description="Sigma-54 factor interaction" evidence="8">
    <location>
        <begin position="330"/>
        <end position="545"/>
    </location>
</feature>
<dbReference type="PROSITE" id="PS00675">
    <property type="entry name" value="SIGMA54_INTERACT_1"/>
    <property type="match status" value="1"/>
</dbReference>
<dbReference type="PANTHER" id="PTHR32071:SF77">
    <property type="entry name" value="TRANSCRIPTIONAL REGULATORY PROTEIN"/>
    <property type="match status" value="1"/>
</dbReference>
<dbReference type="EMBL" id="NOXS01000035">
    <property type="protein sequence ID" value="OYQ17004.1"/>
    <property type="molecule type" value="Genomic_DNA"/>
</dbReference>
<keyword evidence="1" id="KW-0547">Nucleotide-binding</keyword>
<dbReference type="InterPro" id="IPR003593">
    <property type="entry name" value="AAA+_ATPase"/>
</dbReference>
<dbReference type="GO" id="GO:0005524">
    <property type="term" value="F:ATP binding"/>
    <property type="evidence" value="ECO:0007669"/>
    <property type="project" value="UniProtKB-KW"/>
</dbReference>
<keyword evidence="4" id="KW-0805">Transcription regulation</keyword>
<dbReference type="Pfam" id="PF00158">
    <property type="entry name" value="Sigma54_activat"/>
    <property type="match status" value="1"/>
</dbReference>
<dbReference type="Gene3D" id="3.30.450.40">
    <property type="match status" value="1"/>
</dbReference>
<keyword evidence="10" id="KW-1185">Reference proteome</keyword>
<dbReference type="PROSITE" id="PS50045">
    <property type="entry name" value="SIGMA54_INTERACT_4"/>
    <property type="match status" value="1"/>
</dbReference>
<evidence type="ECO:0000256" key="6">
    <source>
        <dbReference type="ARBA" id="ARBA00023159"/>
    </source>
</evidence>
<protein>
    <submittedName>
        <fullName evidence="9">Sigma-54-dependent Fis family transcriptional regulator</fullName>
    </submittedName>
</protein>
<gene>
    <name evidence="9" type="ORF">CHR90_18765</name>
</gene>
<dbReference type="FunFam" id="3.40.50.300:FF:000006">
    <property type="entry name" value="DNA-binding transcriptional regulator NtrC"/>
    <property type="match status" value="1"/>
</dbReference>
<dbReference type="PANTHER" id="PTHR32071">
    <property type="entry name" value="TRANSCRIPTIONAL REGULATORY PROTEIN"/>
    <property type="match status" value="1"/>
</dbReference>
<evidence type="ECO:0000256" key="7">
    <source>
        <dbReference type="ARBA" id="ARBA00023163"/>
    </source>
</evidence>
<evidence type="ECO:0000256" key="2">
    <source>
        <dbReference type="ARBA" id="ARBA00022840"/>
    </source>
</evidence>
<dbReference type="Pfam" id="PF25601">
    <property type="entry name" value="AAA_lid_14"/>
    <property type="match status" value="1"/>
</dbReference>
<keyword evidence="7" id="KW-0804">Transcription</keyword>
<dbReference type="Gene3D" id="1.10.8.60">
    <property type="match status" value="1"/>
</dbReference>
<dbReference type="SUPFAM" id="SSF46689">
    <property type="entry name" value="Homeodomain-like"/>
    <property type="match status" value="1"/>
</dbReference>
<comment type="caution">
    <text evidence="9">The sequence shown here is derived from an EMBL/GenBank/DDBJ whole genome shotgun (WGS) entry which is preliminary data.</text>
</comment>
<dbReference type="Pfam" id="PF02954">
    <property type="entry name" value="HTH_8"/>
    <property type="match status" value="1"/>
</dbReference>
<dbReference type="GO" id="GO:0043565">
    <property type="term" value="F:sequence-specific DNA binding"/>
    <property type="evidence" value="ECO:0007669"/>
    <property type="project" value="InterPro"/>
</dbReference>
<evidence type="ECO:0000313" key="9">
    <source>
        <dbReference type="EMBL" id="OYQ17004.1"/>
    </source>
</evidence>
<evidence type="ECO:0000256" key="4">
    <source>
        <dbReference type="ARBA" id="ARBA00023015"/>
    </source>
</evidence>
<reference evidence="9 10" key="1">
    <citation type="submission" date="2017-07" db="EMBL/GenBank/DDBJ databases">
        <title>Elstera cyanobacteriorum sp. nov., a novel bacterium isolated from cyanobacterial aggregates in a eutrophic lake.</title>
        <authorList>
            <person name="Cai H."/>
        </authorList>
    </citation>
    <scope>NUCLEOTIDE SEQUENCE [LARGE SCALE GENOMIC DNA]</scope>
    <source>
        <strain evidence="9 10">TH019</strain>
    </source>
</reference>
<dbReference type="InterPro" id="IPR027417">
    <property type="entry name" value="P-loop_NTPase"/>
</dbReference>
<dbReference type="InterPro" id="IPR009057">
    <property type="entry name" value="Homeodomain-like_sf"/>
</dbReference>
<keyword evidence="5" id="KW-0238">DNA-binding</keyword>
<evidence type="ECO:0000259" key="8">
    <source>
        <dbReference type="PROSITE" id="PS50045"/>
    </source>
</evidence>
<name>A0A255XKV4_9PROT</name>